<organism evidence="1">
    <name type="scientific">hydrothermal vent metagenome</name>
    <dbReference type="NCBI Taxonomy" id="652676"/>
    <lineage>
        <taxon>unclassified sequences</taxon>
        <taxon>metagenomes</taxon>
        <taxon>ecological metagenomes</taxon>
    </lineage>
</organism>
<sequence>MSACSVKLPLQDSSHSLSQKLFSLDENISKAQSQYLASEIYKKTHALSQEFKLTSPPAYHNFLVTIGARKKGLCYDWSDALYTHLKKQNHSAFSFHLMGANIGEYWSEHNVLLVVAKGKSLEKGIIIDAWRDSGKLYFSTIKEDKKYQWRHRPKRCQALDKVYIGK</sequence>
<dbReference type="EMBL" id="FPHM01000099">
    <property type="protein sequence ID" value="SFV66469.1"/>
    <property type="molecule type" value="Genomic_DNA"/>
</dbReference>
<protein>
    <recommendedName>
        <fullName evidence="2">Transglutaminase-like domain-containing protein</fullName>
    </recommendedName>
</protein>
<accession>A0A1W1CL25</accession>
<gene>
    <name evidence="1" type="ORF">MNB_SV-13-1123</name>
</gene>
<evidence type="ECO:0008006" key="2">
    <source>
        <dbReference type="Google" id="ProtNLM"/>
    </source>
</evidence>
<evidence type="ECO:0000313" key="1">
    <source>
        <dbReference type="EMBL" id="SFV66469.1"/>
    </source>
</evidence>
<proteinExistence type="predicted"/>
<reference evidence="1" key="1">
    <citation type="submission" date="2016-10" db="EMBL/GenBank/DDBJ databases">
        <authorList>
            <person name="de Groot N.N."/>
        </authorList>
    </citation>
    <scope>NUCLEOTIDE SEQUENCE</scope>
</reference>
<name>A0A1W1CL25_9ZZZZ</name>
<dbReference type="AlphaFoldDB" id="A0A1W1CL25"/>